<evidence type="ECO:0000259" key="5">
    <source>
        <dbReference type="PROSITE" id="PS50808"/>
    </source>
</evidence>
<name>A0A9P0MJY9_ACAOB</name>
<keyword evidence="7" id="KW-1185">Reference proteome</keyword>
<evidence type="ECO:0000313" key="6">
    <source>
        <dbReference type="EMBL" id="CAH2013526.1"/>
    </source>
</evidence>
<evidence type="ECO:0000313" key="7">
    <source>
        <dbReference type="Proteomes" id="UP001152888"/>
    </source>
</evidence>
<keyword evidence="1" id="KW-0479">Metal-binding</keyword>
<evidence type="ECO:0000256" key="3">
    <source>
        <dbReference type="ARBA" id="ARBA00022833"/>
    </source>
</evidence>
<comment type="caution">
    <text evidence="6">The sequence shown here is derived from an EMBL/GenBank/DDBJ whole genome shotgun (WGS) entry which is preliminary data.</text>
</comment>
<keyword evidence="3" id="KW-0862">Zinc</keyword>
<dbReference type="AlphaFoldDB" id="A0A9P0MJY9"/>
<dbReference type="GO" id="GO:0003677">
    <property type="term" value="F:DNA binding"/>
    <property type="evidence" value="ECO:0007669"/>
    <property type="project" value="InterPro"/>
</dbReference>
<dbReference type="SUPFAM" id="SSF53098">
    <property type="entry name" value="Ribonuclease H-like"/>
    <property type="match status" value="1"/>
</dbReference>
<evidence type="ECO:0000256" key="4">
    <source>
        <dbReference type="PROSITE-ProRule" id="PRU00027"/>
    </source>
</evidence>
<dbReference type="PANTHER" id="PTHR45913">
    <property type="entry name" value="EPM2A-INTERACTING PROTEIN 1"/>
    <property type="match status" value="1"/>
</dbReference>
<keyword evidence="2 4" id="KW-0863">Zinc-finger</keyword>
<dbReference type="PANTHER" id="PTHR45913:SF22">
    <property type="entry name" value="SCAN BOX DOMAIN-CONTAINING PROTEIN"/>
    <property type="match status" value="1"/>
</dbReference>
<accession>A0A9P0MJY9</accession>
<dbReference type="OrthoDB" id="1101576at2759"/>
<dbReference type="GO" id="GO:0008270">
    <property type="term" value="F:zinc ion binding"/>
    <property type="evidence" value="ECO:0007669"/>
    <property type="project" value="UniProtKB-KW"/>
</dbReference>
<evidence type="ECO:0000256" key="2">
    <source>
        <dbReference type="ARBA" id="ARBA00022771"/>
    </source>
</evidence>
<evidence type="ECO:0000256" key="1">
    <source>
        <dbReference type="ARBA" id="ARBA00022723"/>
    </source>
</evidence>
<gene>
    <name evidence="6" type="ORF">ACAOBT_LOCUS33518</name>
</gene>
<dbReference type="InterPro" id="IPR003656">
    <property type="entry name" value="Znf_BED"/>
</dbReference>
<dbReference type="Proteomes" id="UP001152888">
    <property type="component" value="Unassembled WGS sequence"/>
</dbReference>
<dbReference type="PROSITE" id="PS50808">
    <property type="entry name" value="ZF_BED"/>
    <property type="match status" value="1"/>
</dbReference>
<dbReference type="InterPro" id="IPR012337">
    <property type="entry name" value="RNaseH-like_sf"/>
</dbReference>
<dbReference type="EMBL" id="CAKOFQ010008337">
    <property type="protein sequence ID" value="CAH2013526.1"/>
    <property type="molecule type" value="Genomic_DNA"/>
</dbReference>
<organism evidence="6 7">
    <name type="scientific">Acanthoscelides obtectus</name>
    <name type="common">Bean weevil</name>
    <name type="synonym">Bruchus obtectus</name>
    <dbReference type="NCBI Taxonomy" id="200917"/>
    <lineage>
        <taxon>Eukaryota</taxon>
        <taxon>Metazoa</taxon>
        <taxon>Ecdysozoa</taxon>
        <taxon>Arthropoda</taxon>
        <taxon>Hexapoda</taxon>
        <taxon>Insecta</taxon>
        <taxon>Pterygota</taxon>
        <taxon>Neoptera</taxon>
        <taxon>Endopterygota</taxon>
        <taxon>Coleoptera</taxon>
        <taxon>Polyphaga</taxon>
        <taxon>Cucujiformia</taxon>
        <taxon>Chrysomeloidea</taxon>
        <taxon>Chrysomelidae</taxon>
        <taxon>Bruchinae</taxon>
        <taxon>Bruchini</taxon>
        <taxon>Acanthoscelides</taxon>
    </lineage>
</organism>
<sequence length="517" mass="59797">MCLLCNKVLGNDAMKPSKLQDHLRRCHPDKTEKDLKYFQTLKDKFQKRPTLRRHKEMMMVCGRLTIYPKSGKPHTIGEKLILPAVEEVLKTVLHKPASDIIKRIPLSNNTAERRIDEMSSDIESFLRNYLQTTHFSIQLDESTLPDNAALLLAYVRFIMNQEIYEELLFARTLITDTKVATDGAPAMVGRYRGFISYLKQNLSGVLAIHCVIHRQHLVAKNLSVRLHESLHLVIDAVNRIRSNALNTRLFAQLCEENDEHFHQLLLHTEVRWLSKGLCLTKFFALFDTILEFLDTKDEILKENLMKRKTDLFTKFNMVNLQLQGDSLNLIKTKSILSAFLARVKLMKQNIGRGEFSQFPNLSQTSCQEDDVSTYVQHLNAIYSDFESRFEDILTMVIPPWIINPYGAIEETNVIIQEEVTELSTNEELQFKNGYQQFWLQNNIPVTYPVLWNIARKFLISFPSSYLVESGFSAVTNLLTKKRNRLDIISRGDLRLTLTKLTPNVDNLLLKHQVHPSH</sequence>
<protein>
    <recommendedName>
        <fullName evidence="5">BED-type domain-containing protein</fullName>
    </recommendedName>
</protein>
<reference evidence="6" key="1">
    <citation type="submission" date="2022-03" db="EMBL/GenBank/DDBJ databases">
        <authorList>
            <person name="Sayadi A."/>
        </authorList>
    </citation>
    <scope>NUCLEOTIDE SEQUENCE</scope>
</reference>
<proteinExistence type="predicted"/>
<feature type="domain" description="BED-type" evidence="5">
    <location>
        <begin position="1"/>
        <end position="34"/>
    </location>
</feature>